<evidence type="ECO:0000259" key="20">
    <source>
        <dbReference type="PROSITE" id="PS50112"/>
    </source>
</evidence>
<dbReference type="GO" id="GO:0006355">
    <property type="term" value="P:regulation of DNA-templated transcription"/>
    <property type="evidence" value="ECO:0007669"/>
    <property type="project" value="InterPro"/>
</dbReference>
<dbReference type="InterPro" id="IPR036641">
    <property type="entry name" value="HPT_dom_sf"/>
</dbReference>
<gene>
    <name evidence="23" type="ORF">GCM10017083_38920</name>
</gene>
<dbReference type="PROSITE" id="PS50894">
    <property type="entry name" value="HPT"/>
    <property type="match status" value="1"/>
</dbReference>
<dbReference type="CDD" id="cd17546">
    <property type="entry name" value="REC_hyHK_CKI1_RcsC-like"/>
    <property type="match status" value="1"/>
</dbReference>
<keyword evidence="5" id="KW-0997">Cell inner membrane</keyword>
<dbReference type="Gene3D" id="1.10.287.130">
    <property type="match status" value="1"/>
</dbReference>
<keyword evidence="24" id="KW-1185">Reference proteome</keyword>
<keyword evidence="10" id="KW-0418">Kinase</keyword>
<dbReference type="Pfam" id="PF00512">
    <property type="entry name" value="HisKA"/>
    <property type="match status" value="1"/>
</dbReference>
<feature type="domain" description="Response regulatory" evidence="19">
    <location>
        <begin position="923"/>
        <end position="1040"/>
    </location>
</feature>
<dbReference type="PROSITE" id="PS50113">
    <property type="entry name" value="PAC"/>
    <property type="match status" value="1"/>
</dbReference>
<protein>
    <recommendedName>
        <fullName evidence="3">histidine kinase</fullName>
        <ecNumber evidence="3">2.7.13.3</ecNumber>
    </recommendedName>
</protein>
<keyword evidence="9" id="KW-0547">Nucleotide-binding</keyword>
<dbReference type="GO" id="GO:0000155">
    <property type="term" value="F:phosphorelay sensor kinase activity"/>
    <property type="evidence" value="ECO:0007669"/>
    <property type="project" value="InterPro"/>
</dbReference>
<dbReference type="InterPro" id="IPR000014">
    <property type="entry name" value="PAS"/>
</dbReference>
<evidence type="ECO:0000256" key="4">
    <source>
        <dbReference type="ARBA" id="ARBA00022475"/>
    </source>
</evidence>
<evidence type="ECO:0000259" key="18">
    <source>
        <dbReference type="PROSITE" id="PS50109"/>
    </source>
</evidence>
<evidence type="ECO:0000256" key="15">
    <source>
        <dbReference type="PROSITE-ProRule" id="PRU00110"/>
    </source>
</evidence>
<dbReference type="Pfam" id="PF00989">
    <property type="entry name" value="PAS"/>
    <property type="match status" value="1"/>
</dbReference>
<dbReference type="SUPFAM" id="SSF55785">
    <property type="entry name" value="PYP-like sensor domain (PAS domain)"/>
    <property type="match status" value="5"/>
</dbReference>
<dbReference type="PROSITE" id="PS50109">
    <property type="entry name" value="HIS_KIN"/>
    <property type="match status" value="1"/>
</dbReference>
<dbReference type="InterPro" id="IPR011006">
    <property type="entry name" value="CheY-like_superfamily"/>
</dbReference>
<name>A0A918XUL5_9PROT</name>
<dbReference type="CDD" id="cd00082">
    <property type="entry name" value="HisKA"/>
    <property type="match status" value="1"/>
</dbReference>
<dbReference type="Pfam" id="PF01627">
    <property type="entry name" value="Hpt"/>
    <property type="match status" value="1"/>
</dbReference>
<dbReference type="InterPro" id="IPR000700">
    <property type="entry name" value="PAS-assoc_C"/>
</dbReference>
<evidence type="ECO:0000256" key="17">
    <source>
        <dbReference type="SAM" id="Coils"/>
    </source>
</evidence>
<dbReference type="Pfam" id="PF12860">
    <property type="entry name" value="PAS_7"/>
    <property type="match status" value="3"/>
</dbReference>
<comment type="caution">
    <text evidence="23">The sequence shown here is derived from an EMBL/GenBank/DDBJ whole genome shotgun (WGS) entry which is preliminary data.</text>
</comment>
<dbReference type="SMART" id="SM00073">
    <property type="entry name" value="HPT"/>
    <property type="match status" value="1"/>
</dbReference>
<evidence type="ECO:0000256" key="13">
    <source>
        <dbReference type="ARBA" id="ARBA00023012"/>
    </source>
</evidence>
<dbReference type="InterPro" id="IPR008207">
    <property type="entry name" value="Sig_transdc_His_kin_Hpt_dom"/>
</dbReference>
<evidence type="ECO:0000313" key="23">
    <source>
        <dbReference type="EMBL" id="GHD57429.1"/>
    </source>
</evidence>
<dbReference type="InterPro" id="IPR001789">
    <property type="entry name" value="Sig_transdc_resp-reg_receiver"/>
</dbReference>
<keyword evidence="11" id="KW-0067">ATP-binding</keyword>
<dbReference type="AlphaFoldDB" id="A0A918XUL5"/>
<dbReference type="PRINTS" id="PR00344">
    <property type="entry name" value="BCTRLSENSOR"/>
</dbReference>
<dbReference type="SUPFAM" id="SSF55874">
    <property type="entry name" value="ATPase domain of HSP90 chaperone/DNA topoisomerase II/histidine kinase"/>
    <property type="match status" value="1"/>
</dbReference>
<evidence type="ECO:0000259" key="21">
    <source>
        <dbReference type="PROSITE" id="PS50113"/>
    </source>
</evidence>
<dbReference type="FunFam" id="3.30.565.10:FF:000010">
    <property type="entry name" value="Sensor histidine kinase RcsC"/>
    <property type="match status" value="1"/>
</dbReference>
<reference evidence="23" key="1">
    <citation type="journal article" date="2014" name="Int. J. Syst. Evol. Microbiol.">
        <title>Complete genome sequence of Corynebacterium casei LMG S-19264T (=DSM 44701T), isolated from a smear-ripened cheese.</title>
        <authorList>
            <consortium name="US DOE Joint Genome Institute (JGI-PGF)"/>
            <person name="Walter F."/>
            <person name="Albersmeier A."/>
            <person name="Kalinowski J."/>
            <person name="Ruckert C."/>
        </authorList>
    </citation>
    <scope>NUCLEOTIDE SEQUENCE</scope>
    <source>
        <strain evidence="23">KCTC 42651</strain>
    </source>
</reference>
<keyword evidence="8" id="KW-0812">Transmembrane</keyword>
<dbReference type="Gene3D" id="1.20.120.160">
    <property type="entry name" value="HPT domain"/>
    <property type="match status" value="1"/>
</dbReference>
<dbReference type="Gene3D" id="2.10.70.100">
    <property type="match status" value="1"/>
</dbReference>
<dbReference type="PROSITE" id="PS50112">
    <property type="entry name" value="PAS"/>
    <property type="match status" value="2"/>
</dbReference>
<proteinExistence type="predicted"/>
<keyword evidence="13" id="KW-0902">Two-component regulatory system</keyword>
<comment type="catalytic activity">
    <reaction evidence="1">
        <text>ATP + protein L-histidine = ADP + protein N-phospho-L-histidine.</text>
        <dbReference type="EC" id="2.7.13.3"/>
    </reaction>
</comment>
<dbReference type="Pfam" id="PF02518">
    <property type="entry name" value="HATPase_c"/>
    <property type="match status" value="1"/>
</dbReference>
<organism evidence="23 24">
    <name type="scientific">Thalassobaculum fulvum</name>
    <dbReference type="NCBI Taxonomy" id="1633335"/>
    <lineage>
        <taxon>Bacteria</taxon>
        <taxon>Pseudomonadati</taxon>
        <taxon>Pseudomonadota</taxon>
        <taxon>Alphaproteobacteria</taxon>
        <taxon>Rhodospirillales</taxon>
        <taxon>Thalassobaculaceae</taxon>
        <taxon>Thalassobaculum</taxon>
    </lineage>
</organism>
<dbReference type="NCBIfam" id="TIGR00229">
    <property type="entry name" value="sensory_box"/>
    <property type="match status" value="2"/>
</dbReference>
<evidence type="ECO:0000256" key="8">
    <source>
        <dbReference type="ARBA" id="ARBA00022692"/>
    </source>
</evidence>
<dbReference type="CDD" id="cd16922">
    <property type="entry name" value="HATPase_EvgS-ArcB-TorS-like"/>
    <property type="match status" value="1"/>
</dbReference>
<feature type="domain" description="Histidine kinase" evidence="18">
    <location>
        <begin position="679"/>
        <end position="900"/>
    </location>
</feature>
<dbReference type="SUPFAM" id="SSF47226">
    <property type="entry name" value="Histidine-containing phosphotransfer domain, HPT domain"/>
    <property type="match status" value="1"/>
</dbReference>
<dbReference type="SUPFAM" id="SSF47384">
    <property type="entry name" value="Homodimeric domain of signal transducing histidine kinase"/>
    <property type="match status" value="1"/>
</dbReference>
<dbReference type="EC" id="2.7.13.3" evidence="3"/>
<keyword evidence="14" id="KW-0472">Membrane</keyword>
<reference evidence="23" key="2">
    <citation type="submission" date="2020-09" db="EMBL/GenBank/DDBJ databases">
        <authorList>
            <person name="Sun Q."/>
            <person name="Kim S."/>
        </authorList>
    </citation>
    <scope>NUCLEOTIDE SEQUENCE</scope>
    <source>
        <strain evidence="23">KCTC 42651</strain>
    </source>
</reference>
<evidence type="ECO:0000256" key="5">
    <source>
        <dbReference type="ARBA" id="ARBA00022519"/>
    </source>
</evidence>
<evidence type="ECO:0000256" key="14">
    <source>
        <dbReference type="ARBA" id="ARBA00023136"/>
    </source>
</evidence>
<keyword evidence="12" id="KW-1133">Transmembrane helix</keyword>
<dbReference type="Proteomes" id="UP000630353">
    <property type="component" value="Unassembled WGS sequence"/>
</dbReference>
<dbReference type="GO" id="GO:0009927">
    <property type="term" value="F:histidine phosphotransfer kinase activity"/>
    <property type="evidence" value="ECO:0007669"/>
    <property type="project" value="TreeGrafter"/>
</dbReference>
<dbReference type="SUPFAM" id="SSF52172">
    <property type="entry name" value="CheY-like"/>
    <property type="match status" value="1"/>
</dbReference>
<dbReference type="SMART" id="SM00387">
    <property type="entry name" value="HATPase_c"/>
    <property type="match status" value="1"/>
</dbReference>
<dbReference type="SMART" id="SM00448">
    <property type="entry name" value="REC"/>
    <property type="match status" value="1"/>
</dbReference>
<dbReference type="GO" id="GO:0005524">
    <property type="term" value="F:ATP binding"/>
    <property type="evidence" value="ECO:0007669"/>
    <property type="project" value="UniProtKB-KW"/>
</dbReference>
<feature type="modified residue" description="Phosphohistidine" evidence="15">
    <location>
        <position position="1122"/>
    </location>
</feature>
<evidence type="ECO:0000256" key="12">
    <source>
        <dbReference type="ARBA" id="ARBA00022989"/>
    </source>
</evidence>
<evidence type="ECO:0000259" key="22">
    <source>
        <dbReference type="PROSITE" id="PS50894"/>
    </source>
</evidence>
<dbReference type="InterPro" id="IPR013767">
    <property type="entry name" value="PAS_fold"/>
</dbReference>
<dbReference type="InterPro" id="IPR035965">
    <property type="entry name" value="PAS-like_dom_sf"/>
</dbReference>
<evidence type="ECO:0000256" key="1">
    <source>
        <dbReference type="ARBA" id="ARBA00000085"/>
    </source>
</evidence>
<dbReference type="SMART" id="SM00086">
    <property type="entry name" value="PAC"/>
    <property type="match status" value="2"/>
</dbReference>
<dbReference type="InterPro" id="IPR003594">
    <property type="entry name" value="HATPase_dom"/>
</dbReference>
<dbReference type="InterPro" id="IPR003661">
    <property type="entry name" value="HisK_dim/P_dom"/>
</dbReference>
<evidence type="ECO:0000256" key="2">
    <source>
        <dbReference type="ARBA" id="ARBA00004429"/>
    </source>
</evidence>
<feature type="modified residue" description="4-aspartylphosphate" evidence="16">
    <location>
        <position position="972"/>
    </location>
</feature>
<feature type="domain" description="PAS" evidence="20">
    <location>
        <begin position="18"/>
        <end position="65"/>
    </location>
</feature>
<dbReference type="Gene3D" id="3.30.450.20">
    <property type="entry name" value="PAS domain"/>
    <property type="match status" value="5"/>
</dbReference>
<dbReference type="EMBL" id="BMZS01000009">
    <property type="protein sequence ID" value="GHD57429.1"/>
    <property type="molecule type" value="Genomic_DNA"/>
</dbReference>
<feature type="domain" description="PAC" evidence="21">
    <location>
        <begin position="202"/>
        <end position="254"/>
    </location>
</feature>
<dbReference type="Gene3D" id="3.40.50.2300">
    <property type="match status" value="1"/>
</dbReference>
<dbReference type="CDD" id="cd00130">
    <property type="entry name" value="PAS"/>
    <property type="match status" value="2"/>
</dbReference>
<evidence type="ECO:0000259" key="19">
    <source>
        <dbReference type="PROSITE" id="PS50110"/>
    </source>
</evidence>
<comment type="subcellular location">
    <subcellularLocation>
        <location evidence="2">Cell inner membrane</location>
        <topology evidence="2">Multi-pass membrane protein</topology>
    </subcellularLocation>
</comment>
<sequence>MAVSTGCDAIAPAGIEERSLVDCLDEAVVAVDSAGRIVVWNPAAARLFGIPGPTAMGASRTLIEPAEEPEGWSAEVLQGRPRRFRATRVDGHRRPLLVDVTASPLVGPDGGIAGLVQILRPVPQLGRRMLIQLAEDMARIGHWRIEPDTGRQIWSDEVYRIHGLAPRSSAPTPQSALELYHPDDRERVTAAISEAVRRGVDLAFEARVVRPDGELRRVVCRGTTERGADGRVTAVVGVLQDVTDQVSREQALAERERSSRILREAIDAVQDSISVYDEQDRFVVANRKFFELYPYLENEANLRGKTFEDVLRISLRNRVHMDHWSLADPEGYVQERLRDRQEGRQMPERRLWNGRWYIIRENRTPSGYTISTRIDITDRKSAEIELAATSAFLQTTLDTMPNALIAFDSENRLVAWNRAYAEMVRLDPELLARGRPLRGVAKDVLRSMPSTESGIRPMFRHIARHEAADFEWLREDGSVFAVLGRTMSDGGYMTLFRDVTAERQAQARAAEFEQRLSDALEAMSEGFALFDADDVLVLCNETYRSIYGESSTFIRVGRRFEDMVRDSVAAGQFPAAIGREEEWIAERLRAHRNPPEQPALQTLSDGRVLMVAEYRTKEGGCVGIRADITERVRTEHDLRAARDALEEQARSLRDLAGQIDAARRRAEEAGAAKSRFLAMMSHELRTPMTGLLGMIELISRTPLDAEQRAFVSTMRESAETLLALLNDILDYSKLEAGKVQIEEIAFDPAQVMRDVVGLFQAQASAKGLVLAGEVRPTVPSWVRGDPLRVKQILSNLVSNAIKFTAAGNIVMELSAAEGPNGTIRLQGRVSDTGQGIDPDIQQNLFQAFEQGDTSTTRRFGGTGLGLAISRRLVEGMGGEITVESEPGKGATFRFSVLVSIAAVPPAGGPEADDADDGPLPPLRVLLAEDNDVNRMLVSKVLAQSGHRVDEVSDGREALRAAVRVDYDVILMDMQMPVMDGMEATRAIRTLPDEAADVPIVALTADAMPEHRQMYLDAGVDALLTKPVDWRMLNRTLARVVRGERTAVAEVSRPSPVPAPPEATLEVLPVFDRARVEDGLGVLPPQRVASMLAMLPSEIERRLGEYRSALEAEDLPTARRAAHTLKGLAANFGAARLEAVSRAAEAACGSLGSARAAVPLIEEAVRATAVVAGELSVAFGDRAAPGDPSGGQGTI</sequence>
<dbReference type="SMART" id="SM00091">
    <property type="entry name" value="PAS"/>
    <property type="match status" value="5"/>
</dbReference>
<accession>A0A918XUL5</accession>
<keyword evidence="7" id="KW-0808">Transferase</keyword>
<keyword evidence="4" id="KW-1003">Cell membrane</keyword>
<dbReference type="InterPro" id="IPR013655">
    <property type="entry name" value="PAS_fold_3"/>
</dbReference>
<feature type="coiled-coil region" evidence="17">
    <location>
        <begin position="635"/>
        <end position="672"/>
    </location>
</feature>
<keyword evidence="6 16" id="KW-0597">Phosphoprotein</keyword>
<evidence type="ECO:0000313" key="24">
    <source>
        <dbReference type="Proteomes" id="UP000630353"/>
    </source>
</evidence>
<dbReference type="RefSeq" id="WP_189992726.1">
    <property type="nucleotide sequence ID" value="NZ_BMZS01000009.1"/>
</dbReference>
<dbReference type="InterPro" id="IPR036097">
    <property type="entry name" value="HisK_dim/P_sf"/>
</dbReference>
<dbReference type="PANTHER" id="PTHR43047">
    <property type="entry name" value="TWO-COMPONENT HISTIDINE PROTEIN KINASE"/>
    <property type="match status" value="1"/>
</dbReference>
<feature type="domain" description="PAS" evidence="20">
    <location>
        <begin position="154"/>
        <end position="199"/>
    </location>
</feature>
<dbReference type="InterPro" id="IPR005467">
    <property type="entry name" value="His_kinase_dom"/>
</dbReference>
<dbReference type="Pfam" id="PF08447">
    <property type="entry name" value="PAS_3"/>
    <property type="match status" value="1"/>
</dbReference>
<evidence type="ECO:0000256" key="11">
    <source>
        <dbReference type="ARBA" id="ARBA00022840"/>
    </source>
</evidence>
<dbReference type="CDD" id="cd00088">
    <property type="entry name" value="HPT"/>
    <property type="match status" value="1"/>
</dbReference>
<feature type="domain" description="HPt" evidence="22">
    <location>
        <begin position="1083"/>
        <end position="1177"/>
    </location>
</feature>
<evidence type="ECO:0000256" key="10">
    <source>
        <dbReference type="ARBA" id="ARBA00022777"/>
    </source>
</evidence>
<dbReference type="InterPro" id="IPR001610">
    <property type="entry name" value="PAC"/>
</dbReference>
<evidence type="ECO:0000256" key="3">
    <source>
        <dbReference type="ARBA" id="ARBA00012438"/>
    </source>
</evidence>
<keyword evidence="17" id="KW-0175">Coiled coil</keyword>
<dbReference type="PANTHER" id="PTHR43047:SF71">
    <property type="entry name" value="HISTIDINE KINASE CONTAINING CHEY-HOMOLOGOUS RECEIVER DOMAIN-RELATED"/>
    <property type="match status" value="1"/>
</dbReference>
<evidence type="ECO:0000256" key="9">
    <source>
        <dbReference type="ARBA" id="ARBA00022741"/>
    </source>
</evidence>
<dbReference type="Pfam" id="PF00072">
    <property type="entry name" value="Response_reg"/>
    <property type="match status" value="1"/>
</dbReference>
<dbReference type="FunFam" id="1.10.287.130:FF:000004">
    <property type="entry name" value="Ethylene receptor 1"/>
    <property type="match status" value="1"/>
</dbReference>
<dbReference type="GO" id="GO:0005886">
    <property type="term" value="C:plasma membrane"/>
    <property type="evidence" value="ECO:0007669"/>
    <property type="project" value="UniProtKB-SubCell"/>
</dbReference>
<dbReference type="InterPro" id="IPR004358">
    <property type="entry name" value="Sig_transdc_His_kin-like_C"/>
</dbReference>
<evidence type="ECO:0000256" key="7">
    <source>
        <dbReference type="ARBA" id="ARBA00022679"/>
    </source>
</evidence>
<evidence type="ECO:0000256" key="16">
    <source>
        <dbReference type="PROSITE-ProRule" id="PRU00169"/>
    </source>
</evidence>
<dbReference type="PROSITE" id="PS50110">
    <property type="entry name" value="RESPONSE_REGULATORY"/>
    <property type="match status" value="1"/>
</dbReference>
<dbReference type="InterPro" id="IPR036890">
    <property type="entry name" value="HATPase_C_sf"/>
</dbReference>
<dbReference type="Gene3D" id="3.30.565.10">
    <property type="entry name" value="Histidine kinase-like ATPase, C-terminal domain"/>
    <property type="match status" value="1"/>
</dbReference>
<evidence type="ECO:0000256" key="6">
    <source>
        <dbReference type="ARBA" id="ARBA00022553"/>
    </source>
</evidence>
<dbReference type="SMART" id="SM00388">
    <property type="entry name" value="HisKA"/>
    <property type="match status" value="1"/>
</dbReference>